<proteinExistence type="predicted"/>
<name>A0A2V0Q4W4_PSESF</name>
<evidence type="ECO:0000313" key="3">
    <source>
        <dbReference type="Proteomes" id="UP000247480"/>
    </source>
</evidence>
<dbReference type="EMBL" id="BGJZ01000042">
    <property type="protein sequence ID" value="GBH07676.1"/>
    <property type="molecule type" value="Genomic_DNA"/>
</dbReference>
<accession>A0A2V0Q4W4</accession>
<protein>
    <submittedName>
        <fullName evidence="2">Uncharacterized protein</fullName>
    </submittedName>
</protein>
<organism evidence="2 3">
    <name type="scientific">Pseudomonas syringae pv. actinidiae</name>
    <dbReference type="NCBI Taxonomy" id="103796"/>
    <lineage>
        <taxon>Bacteria</taxon>
        <taxon>Pseudomonadati</taxon>
        <taxon>Pseudomonadota</taxon>
        <taxon>Gammaproteobacteria</taxon>
        <taxon>Pseudomonadales</taxon>
        <taxon>Pseudomonadaceae</taxon>
        <taxon>Pseudomonas</taxon>
        <taxon>Pseudomonas syringae</taxon>
    </lineage>
</organism>
<evidence type="ECO:0000256" key="1">
    <source>
        <dbReference type="SAM" id="MobiDB-lite"/>
    </source>
</evidence>
<comment type="caution">
    <text evidence="2">The sequence shown here is derived from an EMBL/GenBank/DDBJ whole genome shotgun (WGS) entry which is preliminary data.</text>
</comment>
<sequence>MVWSQAVRRRSVHFAPVPARKGESPSSIAKACANRAGARQSEGITR</sequence>
<gene>
    <name evidence="2" type="ORF">KPSA1_01036</name>
</gene>
<dbReference type="Proteomes" id="UP000247480">
    <property type="component" value="Unassembled WGS sequence"/>
</dbReference>
<reference evidence="2 3" key="1">
    <citation type="submission" date="2018-04" db="EMBL/GenBank/DDBJ databases">
        <title>Draft genome sequence of Pseudomonas syringae pv. actinidiae biovar 1 strains isolated from kiwifruit in Kagawa prefecture.</title>
        <authorList>
            <person name="Tabuchi M."/>
            <person name="Saito M."/>
            <person name="Fujiwara S."/>
            <person name="Sasa N."/>
            <person name="Akimitsu K."/>
            <person name="Gomi K."/>
            <person name="Konishi-Sugita S."/>
            <person name="Hamano K."/>
            <person name="Kataoka I."/>
        </authorList>
    </citation>
    <scope>NUCLEOTIDE SEQUENCE [LARGE SCALE GENOMIC DNA]</scope>
    <source>
        <strain evidence="2 3">MAFF212206</strain>
    </source>
</reference>
<evidence type="ECO:0000313" key="2">
    <source>
        <dbReference type="EMBL" id="GBH07676.1"/>
    </source>
</evidence>
<feature type="region of interest" description="Disordered" evidence="1">
    <location>
        <begin position="17"/>
        <end position="46"/>
    </location>
</feature>
<dbReference type="AlphaFoldDB" id="A0A2V0Q4W4"/>